<sequence length="738" mass="78762">MRPAAESAAATADARPSPFAVPSATTSRFALLVVVISMITLTYGPSTVPGMGERPTGDYAGLTCFRNLVNEATRRAGTPVNLFDTDTYRLHGSCPEGAAANPAPGLRVLAVYWLVVLAMWWAIPLWRLRRRRLRPLPVAEMPELPGYLAELRRVAGVGTRVTFVVDYLDPRISGLAFGRPGRRHILLSGGLLATFVSDRPVFRAVVLHELAHLRNRDVDLGFITISAWRVFLVLILAPDLFSFLRLPAEARLRPSYGFAATLAGQLVVLAVYLLLAGNAVLRSRELHADARAAQWSGGPDDLARLFAPHAGVRIGRLRHSLGSHPATRDRLLALADTSALLRMGFGESLTMGLAISLVQDIGETVFEGKTAFWVFAVLLATGVGLGIWRMEIAAYVLGDPTRVNRVGLGLGLGLAVGGTVSPAWPASEDLLGRSSIGAILPWCVLLFLGVWLFVRWMAMVARAWMPVAAAARRPALVVVTTLAVAAVLLGIGFVYALPLASIAGQAQALLFPGLPQTSVFFVEAVVVLITAPEALRILTLLTIAVHPLVGTVLARRLPSRPAPSWLTLDPLPPGWRSASPLPGEGGTAIRSGLVVTCFALLLEFAGFLVGLLTARDVVASFMRFYGMEAFYLATMALTSVIVTARARDSSVLWGIVGASVAGLVVVIGESVVFHMAAGIATVAYGRSAMPVLSSAVWDSPMYLSWMLSVFAEGIELASLVALVTAAVGPRRLRRTPAP</sequence>
<keyword evidence="4" id="KW-0645">Protease</keyword>
<evidence type="ECO:0000256" key="5">
    <source>
        <dbReference type="ARBA" id="ARBA00022692"/>
    </source>
</evidence>
<proteinExistence type="predicted"/>
<feature type="transmembrane region" description="Helical" evidence="13">
    <location>
        <begin position="650"/>
        <end position="668"/>
    </location>
</feature>
<keyword evidence="5 13" id="KW-0812">Transmembrane</keyword>
<protein>
    <recommendedName>
        <fullName evidence="14">Peptidase M48 domain-containing protein</fullName>
    </recommendedName>
</protein>
<dbReference type="InterPro" id="IPR001915">
    <property type="entry name" value="Peptidase_M48"/>
</dbReference>
<dbReference type="Gene3D" id="3.30.2010.10">
    <property type="entry name" value="Metalloproteases ('zincins'), catalytic domain"/>
    <property type="match status" value="1"/>
</dbReference>
<feature type="transmembrane region" description="Helical" evidence="13">
    <location>
        <begin position="110"/>
        <end position="128"/>
    </location>
</feature>
<evidence type="ECO:0000313" key="15">
    <source>
        <dbReference type="EMBL" id="TLP54059.1"/>
    </source>
</evidence>
<keyword evidence="11 13" id="KW-0472">Membrane</keyword>
<feature type="transmembrane region" description="Helical" evidence="13">
    <location>
        <begin position="475"/>
        <end position="497"/>
    </location>
</feature>
<evidence type="ECO:0000256" key="7">
    <source>
        <dbReference type="ARBA" id="ARBA00022801"/>
    </source>
</evidence>
<dbReference type="Proteomes" id="UP000309033">
    <property type="component" value="Unassembled WGS sequence"/>
</dbReference>
<dbReference type="PANTHER" id="PTHR43221">
    <property type="entry name" value="PROTEASE HTPX"/>
    <property type="match status" value="1"/>
</dbReference>
<keyword evidence="6" id="KW-0479">Metal-binding</keyword>
<dbReference type="EMBL" id="VANP01000014">
    <property type="protein sequence ID" value="TLP54059.1"/>
    <property type="molecule type" value="Genomic_DNA"/>
</dbReference>
<evidence type="ECO:0000256" key="9">
    <source>
        <dbReference type="ARBA" id="ARBA00022989"/>
    </source>
</evidence>
<gene>
    <name evidence="15" type="ORF">FED44_28995</name>
</gene>
<feature type="transmembrane region" description="Helical" evidence="13">
    <location>
        <begin position="436"/>
        <end position="454"/>
    </location>
</feature>
<dbReference type="InterPro" id="IPR050083">
    <property type="entry name" value="HtpX_protease"/>
</dbReference>
<keyword evidence="9 13" id="KW-1133">Transmembrane helix</keyword>
<comment type="subcellular location">
    <subcellularLocation>
        <location evidence="2">Cell membrane</location>
        <topology evidence="2">Multi-pass membrane protein</topology>
    </subcellularLocation>
</comment>
<dbReference type="PANTHER" id="PTHR43221:SF1">
    <property type="entry name" value="PROTEASE HTPX"/>
    <property type="match status" value="1"/>
</dbReference>
<feature type="transmembrane region" description="Helical" evidence="13">
    <location>
        <begin position="703"/>
        <end position="727"/>
    </location>
</feature>
<evidence type="ECO:0000256" key="1">
    <source>
        <dbReference type="ARBA" id="ARBA00001947"/>
    </source>
</evidence>
<dbReference type="GO" id="GO:0046872">
    <property type="term" value="F:metal ion binding"/>
    <property type="evidence" value="ECO:0007669"/>
    <property type="project" value="UniProtKB-KW"/>
</dbReference>
<evidence type="ECO:0000256" key="2">
    <source>
        <dbReference type="ARBA" id="ARBA00004651"/>
    </source>
</evidence>
<evidence type="ECO:0000313" key="16">
    <source>
        <dbReference type="Proteomes" id="UP000309033"/>
    </source>
</evidence>
<dbReference type="GO" id="GO:0006508">
    <property type="term" value="P:proteolysis"/>
    <property type="evidence" value="ECO:0007669"/>
    <property type="project" value="UniProtKB-KW"/>
</dbReference>
<feature type="transmembrane region" description="Helical" evidence="13">
    <location>
        <begin position="624"/>
        <end position="644"/>
    </location>
</feature>
<feature type="transmembrane region" description="Helical" evidence="13">
    <location>
        <begin position="509"/>
        <end position="530"/>
    </location>
</feature>
<evidence type="ECO:0000256" key="8">
    <source>
        <dbReference type="ARBA" id="ARBA00022833"/>
    </source>
</evidence>
<evidence type="ECO:0000256" key="12">
    <source>
        <dbReference type="SAM" id="MobiDB-lite"/>
    </source>
</evidence>
<keyword evidence="10" id="KW-0482">Metalloprotease</keyword>
<organism evidence="15 16">
    <name type="scientific">Microbispora triticiradicis</name>
    <dbReference type="NCBI Taxonomy" id="2200763"/>
    <lineage>
        <taxon>Bacteria</taxon>
        <taxon>Bacillati</taxon>
        <taxon>Actinomycetota</taxon>
        <taxon>Actinomycetes</taxon>
        <taxon>Streptosporangiales</taxon>
        <taxon>Streptosporangiaceae</taxon>
        <taxon>Microbispora</taxon>
    </lineage>
</organism>
<evidence type="ECO:0000256" key="3">
    <source>
        <dbReference type="ARBA" id="ARBA00022475"/>
    </source>
</evidence>
<evidence type="ECO:0000256" key="4">
    <source>
        <dbReference type="ARBA" id="ARBA00022670"/>
    </source>
</evidence>
<keyword evidence="8" id="KW-0862">Zinc</keyword>
<dbReference type="Pfam" id="PF01435">
    <property type="entry name" value="Peptidase_M48"/>
    <property type="match status" value="1"/>
</dbReference>
<evidence type="ECO:0000256" key="13">
    <source>
        <dbReference type="SAM" id="Phobius"/>
    </source>
</evidence>
<feature type="transmembrane region" description="Helical" evidence="13">
    <location>
        <begin position="588"/>
        <end position="612"/>
    </location>
</feature>
<feature type="transmembrane region" description="Helical" evidence="13">
    <location>
        <begin position="256"/>
        <end position="281"/>
    </location>
</feature>
<keyword evidence="16" id="KW-1185">Reference proteome</keyword>
<comment type="caution">
    <text evidence="15">The sequence shown here is derived from an EMBL/GenBank/DDBJ whole genome shotgun (WGS) entry which is preliminary data.</text>
</comment>
<dbReference type="GO" id="GO:0004222">
    <property type="term" value="F:metalloendopeptidase activity"/>
    <property type="evidence" value="ECO:0007669"/>
    <property type="project" value="InterPro"/>
</dbReference>
<evidence type="ECO:0000256" key="10">
    <source>
        <dbReference type="ARBA" id="ARBA00023049"/>
    </source>
</evidence>
<feature type="transmembrane region" description="Helical" evidence="13">
    <location>
        <begin position="370"/>
        <end position="388"/>
    </location>
</feature>
<feature type="domain" description="Peptidase M48" evidence="14">
    <location>
        <begin position="160"/>
        <end position="336"/>
    </location>
</feature>
<dbReference type="OrthoDB" id="4889053at2"/>
<accession>A0A5R8YM23</accession>
<feature type="compositionally biased region" description="Low complexity" evidence="12">
    <location>
        <begin position="1"/>
        <end position="20"/>
    </location>
</feature>
<evidence type="ECO:0000256" key="6">
    <source>
        <dbReference type="ARBA" id="ARBA00022723"/>
    </source>
</evidence>
<comment type="cofactor">
    <cofactor evidence="1">
        <name>Zn(2+)</name>
        <dbReference type="ChEBI" id="CHEBI:29105"/>
    </cofactor>
</comment>
<evidence type="ECO:0000256" key="11">
    <source>
        <dbReference type="ARBA" id="ARBA00023136"/>
    </source>
</evidence>
<feature type="transmembrane region" description="Helical" evidence="13">
    <location>
        <begin position="220"/>
        <end position="244"/>
    </location>
</feature>
<feature type="transmembrane region" description="Helical" evidence="13">
    <location>
        <begin position="339"/>
        <end position="358"/>
    </location>
</feature>
<keyword evidence="3" id="KW-1003">Cell membrane</keyword>
<reference evidence="15" key="1">
    <citation type="submission" date="2019-05" db="EMBL/GenBank/DDBJ databases">
        <title>Isolation, diversity and antifungal activity of Actinobacteria from wheat.</title>
        <authorList>
            <person name="Yu B."/>
        </authorList>
    </citation>
    <scope>NUCLEOTIDE SEQUENCE [LARGE SCALE GENOMIC DNA]</scope>
    <source>
        <strain evidence="15">NEAU-HEGS1-5</strain>
    </source>
</reference>
<feature type="transmembrane region" description="Helical" evidence="13">
    <location>
        <begin position="408"/>
        <end position="424"/>
    </location>
</feature>
<name>A0A5R8YM23_9ACTN</name>
<evidence type="ECO:0000259" key="14">
    <source>
        <dbReference type="Pfam" id="PF01435"/>
    </source>
</evidence>
<dbReference type="GO" id="GO:0005886">
    <property type="term" value="C:plasma membrane"/>
    <property type="evidence" value="ECO:0007669"/>
    <property type="project" value="UniProtKB-SubCell"/>
</dbReference>
<feature type="region of interest" description="Disordered" evidence="12">
    <location>
        <begin position="1"/>
        <end position="21"/>
    </location>
</feature>
<keyword evidence="7" id="KW-0378">Hydrolase</keyword>
<dbReference type="AlphaFoldDB" id="A0A5R8YM23"/>
<feature type="transmembrane region" description="Helical" evidence="13">
    <location>
        <begin position="29"/>
        <end position="46"/>
    </location>
</feature>